<keyword evidence="2" id="KW-1185">Reference proteome</keyword>
<reference evidence="1 2" key="1">
    <citation type="submission" date="2020-03" db="EMBL/GenBank/DDBJ databases">
        <title>Leucobacter sp. nov., isolated from beetles.</title>
        <authorList>
            <person name="Hyun D.-W."/>
            <person name="Bae J.-W."/>
        </authorList>
    </citation>
    <scope>NUCLEOTIDE SEQUENCE [LARGE SCALE GENOMIC DNA]</scope>
    <source>
        <strain evidence="1 2">HDW9A</strain>
    </source>
</reference>
<dbReference type="Proteomes" id="UP000503441">
    <property type="component" value="Chromosome"/>
</dbReference>
<sequence length="258" mass="27216">MSTIAPPVNVDSVLTPPVPAGLMEQALESVQSQGALGLGQISAVIGMLVGFDPLQEWVYKPFIGDWGSMELAAEAWPRCGEAVQLINERVGELGSFVGDGWQGKAAFEFGECHAKLGQLLAPLPQQCEQAGVMDQQLAIFAKGIVAFIGEVIQSLVQFGLDILSMIWVPVVGEINVGKVLAIAIPMIIGWTIEITNLFNEFLGFMDAVHAIHTGIVGMLGPVRQSLSMLTTAASIGLEIYNIVSEAKPSGSSGSAPQG</sequence>
<dbReference type="RefSeq" id="WP_166331585.1">
    <property type="nucleotide sequence ID" value="NZ_CP049933.1"/>
</dbReference>
<evidence type="ECO:0000313" key="1">
    <source>
        <dbReference type="EMBL" id="QIM19342.1"/>
    </source>
</evidence>
<dbReference type="EMBL" id="CP049933">
    <property type="protein sequence ID" value="QIM19342.1"/>
    <property type="molecule type" value="Genomic_DNA"/>
</dbReference>
<organism evidence="1 2">
    <name type="scientific">Leucobacter coleopterorum</name>
    <dbReference type="NCBI Taxonomy" id="2714933"/>
    <lineage>
        <taxon>Bacteria</taxon>
        <taxon>Bacillati</taxon>
        <taxon>Actinomycetota</taxon>
        <taxon>Actinomycetes</taxon>
        <taxon>Micrococcales</taxon>
        <taxon>Microbacteriaceae</taxon>
        <taxon>Leucobacter</taxon>
    </lineage>
</organism>
<evidence type="ECO:0008006" key="3">
    <source>
        <dbReference type="Google" id="ProtNLM"/>
    </source>
</evidence>
<proteinExistence type="predicted"/>
<protein>
    <recommendedName>
        <fullName evidence="3">Proteins of 100 residues with WXG</fullName>
    </recommendedName>
</protein>
<evidence type="ECO:0000313" key="2">
    <source>
        <dbReference type="Proteomes" id="UP000503441"/>
    </source>
</evidence>
<name>A0ABX6K251_9MICO</name>
<gene>
    <name evidence="1" type="ORF">G7066_13555</name>
</gene>
<accession>A0ABX6K251</accession>